<keyword evidence="7" id="KW-0067">ATP-binding</keyword>
<dbReference type="CDD" id="cd16917">
    <property type="entry name" value="HATPase_UhpB-NarQ-NarX-like"/>
    <property type="match status" value="1"/>
</dbReference>
<keyword evidence="6 12" id="KW-0418">Kinase</keyword>
<dbReference type="InterPro" id="IPR050482">
    <property type="entry name" value="Sensor_HK_TwoCompSys"/>
</dbReference>
<keyword evidence="9" id="KW-0175">Coiled coil</keyword>
<dbReference type="PANTHER" id="PTHR24421">
    <property type="entry name" value="NITRATE/NITRITE SENSOR PROTEIN NARX-RELATED"/>
    <property type="match status" value="1"/>
</dbReference>
<sequence length="681" mass="70833">MPAVPLTPRAHSDPGSGRLVGAVGAAVTLGLGVFTVVGAVRTGTGASLPLLATVVPAGLLGSVVVAARRADPVGRSLLAGAVLFLLGCAGEEWVLLGLPGRELAVWSQTWTYQTGLVPLFVLVPLYFPDGRLPSPRWRPVARAAVVLTPVVGLVVSCSTGAVSIGGVEHPNPFALPVPAWTGDALGIPVLVLVVLAAASVVVRLRRTRGPERARVALLVYAVVLTSLAFLTDGVVAHWWPDAYEGVFAVVQVVPVTVVAAATVSVLRHRLFDVERVLDRTLLWSLLTGCVLLGYVAVVGAFAAVSVDGAGVGFLAVAVVAVAVTPLRARLQRRVDRLVYGDRADPYRTLTLLGRRLGSALTPAAALASVVTAVADALRLPFVAIESRTPRGYETAAAHGDPPSADAEPVTVPLVHAGEEVGRLVLGGRGRRVELAPGDRRLLEDLARQVGVALHAVQVTEEARRLAADLQRSRERLVLAREEERRRIGRDLHDGLGPQLAGLTMTVEAARDLVGVDDTRARELLDGLLRRSDAAVGEVRRIAHLLRPPALDALGLEGALRSHAATVRAPDVEVAVADLPPLPAAVEVAAYRIALEAVHNAAVHAAAATCRVVVRCEDDALHLTVTDDGRGLPPVPPAGVGLSSMAERAAELGGRCTVTRGPTGGTVLEAALPCTAGAPGGR</sequence>
<evidence type="ECO:0000256" key="2">
    <source>
        <dbReference type="ARBA" id="ARBA00012438"/>
    </source>
</evidence>
<keyword evidence="10" id="KW-1133">Transmembrane helix</keyword>
<dbReference type="RefSeq" id="WP_091115640.1">
    <property type="nucleotide sequence ID" value="NZ_FOWQ01000010.1"/>
</dbReference>
<accession>A0A1I5U5D0</accession>
<gene>
    <name evidence="12" type="ORF">SAMN05660464_0085</name>
</gene>
<name>A0A1I5U5D0_9ACTN</name>
<evidence type="ECO:0000256" key="5">
    <source>
        <dbReference type="ARBA" id="ARBA00022741"/>
    </source>
</evidence>
<keyword evidence="5" id="KW-0547">Nucleotide-binding</keyword>
<keyword evidence="4" id="KW-0808">Transferase</keyword>
<evidence type="ECO:0000313" key="12">
    <source>
        <dbReference type="EMBL" id="SFP90483.1"/>
    </source>
</evidence>
<keyword evidence="8" id="KW-0902">Two-component regulatory system</keyword>
<dbReference type="SUPFAM" id="SSF55874">
    <property type="entry name" value="ATPase domain of HSP90 chaperone/DNA topoisomerase II/histidine kinase"/>
    <property type="match status" value="1"/>
</dbReference>
<evidence type="ECO:0000256" key="1">
    <source>
        <dbReference type="ARBA" id="ARBA00000085"/>
    </source>
</evidence>
<proteinExistence type="predicted"/>
<evidence type="ECO:0000313" key="13">
    <source>
        <dbReference type="Proteomes" id="UP000198857"/>
    </source>
</evidence>
<evidence type="ECO:0000256" key="9">
    <source>
        <dbReference type="SAM" id="Coils"/>
    </source>
</evidence>
<feature type="transmembrane region" description="Helical" evidence="10">
    <location>
        <begin position="46"/>
        <end position="65"/>
    </location>
</feature>
<keyword evidence="3" id="KW-0597">Phosphoprotein</keyword>
<dbReference type="OrthoDB" id="227596at2"/>
<feature type="transmembrane region" description="Helical" evidence="10">
    <location>
        <begin position="184"/>
        <end position="204"/>
    </location>
</feature>
<feature type="transmembrane region" description="Helical" evidence="10">
    <location>
        <begin position="216"/>
        <end position="239"/>
    </location>
</feature>
<dbReference type="AlphaFoldDB" id="A0A1I5U5D0"/>
<evidence type="ECO:0000256" key="10">
    <source>
        <dbReference type="SAM" id="Phobius"/>
    </source>
</evidence>
<dbReference type="SUPFAM" id="SSF55781">
    <property type="entry name" value="GAF domain-like"/>
    <property type="match status" value="1"/>
</dbReference>
<dbReference type="Gene3D" id="3.30.565.10">
    <property type="entry name" value="Histidine kinase-like ATPase, C-terminal domain"/>
    <property type="match status" value="1"/>
</dbReference>
<protein>
    <recommendedName>
        <fullName evidence="2">histidine kinase</fullName>
        <ecNumber evidence="2">2.7.13.3</ecNumber>
    </recommendedName>
</protein>
<dbReference type="EC" id="2.7.13.3" evidence="2"/>
<dbReference type="InterPro" id="IPR003594">
    <property type="entry name" value="HATPase_dom"/>
</dbReference>
<keyword evidence="10" id="KW-0812">Transmembrane</keyword>
<dbReference type="GO" id="GO:0046983">
    <property type="term" value="F:protein dimerization activity"/>
    <property type="evidence" value="ECO:0007669"/>
    <property type="project" value="InterPro"/>
</dbReference>
<dbReference type="GO" id="GO:0000155">
    <property type="term" value="F:phosphorelay sensor kinase activity"/>
    <property type="evidence" value="ECO:0007669"/>
    <property type="project" value="InterPro"/>
</dbReference>
<keyword evidence="10" id="KW-0472">Membrane</keyword>
<dbReference type="SMART" id="SM00387">
    <property type="entry name" value="HATPase_c"/>
    <property type="match status" value="1"/>
</dbReference>
<feature type="transmembrane region" description="Helical" evidence="10">
    <location>
        <begin position="110"/>
        <end position="128"/>
    </location>
</feature>
<evidence type="ECO:0000256" key="4">
    <source>
        <dbReference type="ARBA" id="ARBA00022679"/>
    </source>
</evidence>
<evidence type="ECO:0000256" key="6">
    <source>
        <dbReference type="ARBA" id="ARBA00022777"/>
    </source>
</evidence>
<keyword evidence="13" id="KW-1185">Reference proteome</keyword>
<organism evidence="12 13">
    <name type="scientific">Geodermatophilus dictyosporus</name>
    <dbReference type="NCBI Taxonomy" id="1523247"/>
    <lineage>
        <taxon>Bacteria</taxon>
        <taxon>Bacillati</taxon>
        <taxon>Actinomycetota</taxon>
        <taxon>Actinomycetes</taxon>
        <taxon>Geodermatophilales</taxon>
        <taxon>Geodermatophilaceae</taxon>
        <taxon>Geodermatophilus</taxon>
    </lineage>
</organism>
<evidence type="ECO:0000256" key="8">
    <source>
        <dbReference type="ARBA" id="ARBA00023012"/>
    </source>
</evidence>
<dbReference type="InterPro" id="IPR036890">
    <property type="entry name" value="HATPase_C_sf"/>
</dbReference>
<dbReference type="InterPro" id="IPR011712">
    <property type="entry name" value="Sig_transdc_His_kin_sub3_dim/P"/>
</dbReference>
<reference evidence="13" key="1">
    <citation type="submission" date="2016-10" db="EMBL/GenBank/DDBJ databases">
        <authorList>
            <person name="Varghese N."/>
            <person name="Submissions S."/>
        </authorList>
    </citation>
    <scope>NUCLEOTIDE SEQUENCE [LARGE SCALE GENOMIC DNA]</scope>
    <source>
        <strain evidence="13">DSM 44208</strain>
    </source>
</reference>
<feature type="domain" description="Histidine kinase/HSP90-like ATPase" evidence="11">
    <location>
        <begin position="584"/>
        <end position="675"/>
    </location>
</feature>
<feature type="coiled-coil region" evidence="9">
    <location>
        <begin position="455"/>
        <end position="486"/>
    </location>
</feature>
<dbReference type="Proteomes" id="UP000198857">
    <property type="component" value="Unassembled WGS sequence"/>
</dbReference>
<dbReference type="PANTHER" id="PTHR24421:SF10">
    <property type="entry name" value="NITRATE_NITRITE SENSOR PROTEIN NARQ"/>
    <property type="match status" value="1"/>
</dbReference>
<feature type="transmembrane region" description="Helical" evidence="10">
    <location>
        <begin position="19"/>
        <end position="40"/>
    </location>
</feature>
<evidence type="ECO:0000259" key="11">
    <source>
        <dbReference type="SMART" id="SM00387"/>
    </source>
</evidence>
<feature type="transmembrane region" description="Helical" evidence="10">
    <location>
        <begin position="309"/>
        <end position="326"/>
    </location>
</feature>
<feature type="transmembrane region" description="Helical" evidence="10">
    <location>
        <begin position="245"/>
        <end position="268"/>
    </location>
</feature>
<dbReference type="GO" id="GO:0016020">
    <property type="term" value="C:membrane"/>
    <property type="evidence" value="ECO:0007669"/>
    <property type="project" value="InterPro"/>
</dbReference>
<feature type="transmembrane region" description="Helical" evidence="10">
    <location>
        <begin position="77"/>
        <end position="98"/>
    </location>
</feature>
<dbReference type="EMBL" id="FOWQ01000010">
    <property type="protein sequence ID" value="SFP90483.1"/>
    <property type="molecule type" value="Genomic_DNA"/>
</dbReference>
<feature type="transmembrane region" description="Helical" evidence="10">
    <location>
        <begin position="280"/>
        <end position="303"/>
    </location>
</feature>
<dbReference type="Gene3D" id="1.20.5.1930">
    <property type="match status" value="1"/>
</dbReference>
<dbReference type="STRING" id="1523247.SAMN05660464_0085"/>
<evidence type="ECO:0000256" key="3">
    <source>
        <dbReference type="ARBA" id="ARBA00022553"/>
    </source>
</evidence>
<dbReference type="Pfam" id="PF02518">
    <property type="entry name" value="HATPase_c"/>
    <property type="match status" value="1"/>
</dbReference>
<feature type="transmembrane region" description="Helical" evidence="10">
    <location>
        <begin position="140"/>
        <end position="164"/>
    </location>
</feature>
<evidence type="ECO:0000256" key="7">
    <source>
        <dbReference type="ARBA" id="ARBA00022840"/>
    </source>
</evidence>
<comment type="catalytic activity">
    <reaction evidence="1">
        <text>ATP + protein L-histidine = ADP + protein N-phospho-L-histidine.</text>
        <dbReference type="EC" id="2.7.13.3"/>
    </reaction>
</comment>
<dbReference type="Pfam" id="PF07730">
    <property type="entry name" value="HisKA_3"/>
    <property type="match status" value="1"/>
</dbReference>
<dbReference type="GO" id="GO:0005524">
    <property type="term" value="F:ATP binding"/>
    <property type="evidence" value="ECO:0007669"/>
    <property type="project" value="UniProtKB-KW"/>
</dbReference>